<name>A0A1Q8YFK8_9BURK</name>
<dbReference type="EMBL" id="MSYM01000011">
    <property type="protein sequence ID" value="OLP06838.1"/>
    <property type="molecule type" value="Genomic_DNA"/>
</dbReference>
<evidence type="ECO:0000313" key="1">
    <source>
        <dbReference type="EMBL" id="OLP06838.1"/>
    </source>
</evidence>
<dbReference type="Proteomes" id="UP000185911">
    <property type="component" value="Unassembled WGS sequence"/>
</dbReference>
<sequence length="420" mass="46840">MSVFTSIQDSDLVRSIAKATTRLVYMAPGVSKAIAGAIKIQLQGQRLIQIAIVIDGDEECCRLGYCDAEALADLNTAAQEHDIALRRHAGLRLGLLMADDDVLIWTPTPLMFEAPRGESEPNGLILTPQTLKELPQALGVDPQSPPAQIEVGKVLVAKEELAKVVDAIKAAPPAPFDLSRLSRVFSARFQFIETVLRGAELTKRELRLDSLIVNSDAPEELRPLLQTTIQPFNTDADKTVDVPVLINGEQAYRQNGEKMTKPTTQAEIHAYWNELTQKYVINLPGFGKLIRHTDKTKFEAGKADFEVVLTEWVNGFREVVKGDHETRVSRVVDLIVQRMANEPEKKRLNREAIQTLVRKGLDNLRVIDPSVKVVYKNITVESTRDKEFLEVLRKAVPARELANWFQIFDAAAVVPLGQRK</sequence>
<accession>A0A1Q8YFK8</accession>
<proteinExistence type="predicted"/>
<dbReference type="RefSeq" id="WP_139313332.1">
    <property type="nucleotide sequence ID" value="NZ_MSYM01000011.1"/>
</dbReference>
<keyword evidence="2" id="KW-1185">Reference proteome</keyword>
<reference evidence="1 2" key="1">
    <citation type="submission" date="2017-01" db="EMBL/GenBank/DDBJ databases">
        <title>Genome sequence of Rhodoferax antarcticus ANT.BR, a psychrophilic purple nonsulfur bacterium from an Antarctic microbial mat.</title>
        <authorList>
            <person name="Baker J."/>
            <person name="Riester C."/>
            <person name="Skinner B."/>
            <person name="Newell A."/>
            <person name="Swingley W."/>
            <person name="Madigan M."/>
            <person name="Jung D."/>
            <person name="Asao M."/>
            <person name="Chen M."/>
            <person name="Loughlin P."/>
            <person name="Pan H."/>
            <person name="Lin S."/>
            <person name="Li N."/>
            <person name="Shaw J."/>
            <person name="Prado M."/>
            <person name="Sherman C."/>
            <person name="Li X."/>
            <person name="Tang J."/>
            <person name="Blankenship R."/>
            <person name="Zhao T."/>
            <person name="Touchman J."/>
            <person name="Sattley M."/>
        </authorList>
    </citation>
    <scope>NUCLEOTIDE SEQUENCE [LARGE SCALE GENOMIC DNA]</scope>
    <source>
        <strain evidence="1 2">ANT.BR</strain>
    </source>
</reference>
<dbReference type="STRING" id="81479.RA876_02415"/>
<dbReference type="AlphaFoldDB" id="A0A1Q8YFK8"/>
<evidence type="ECO:0000313" key="2">
    <source>
        <dbReference type="Proteomes" id="UP000185911"/>
    </source>
</evidence>
<organism evidence="1 2">
    <name type="scientific">Rhodoferax antarcticus ANT.BR</name>
    <dbReference type="NCBI Taxonomy" id="1111071"/>
    <lineage>
        <taxon>Bacteria</taxon>
        <taxon>Pseudomonadati</taxon>
        <taxon>Pseudomonadota</taxon>
        <taxon>Betaproteobacteria</taxon>
        <taxon>Burkholderiales</taxon>
        <taxon>Comamonadaceae</taxon>
        <taxon>Rhodoferax</taxon>
    </lineage>
</organism>
<comment type="caution">
    <text evidence="1">The sequence shown here is derived from an EMBL/GenBank/DDBJ whole genome shotgun (WGS) entry which is preliminary data.</text>
</comment>
<gene>
    <name evidence="1" type="ORF">BLL52_1584</name>
</gene>
<protein>
    <submittedName>
        <fullName evidence="1">Uncharacterized protein</fullName>
    </submittedName>
</protein>